<accession>A0A7E4UVK1</accession>
<dbReference type="Proteomes" id="UP000492821">
    <property type="component" value="Unassembled WGS sequence"/>
</dbReference>
<reference evidence="1" key="1">
    <citation type="journal article" date="2013" name="Genetics">
        <title>The draft genome and transcriptome of Panagrellus redivivus are shaped by the harsh demands of a free-living lifestyle.</title>
        <authorList>
            <person name="Srinivasan J."/>
            <person name="Dillman A.R."/>
            <person name="Macchietto M.G."/>
            <person name="Heikkinen L."/>
            <person name="Lakso M."/>
            <person name="Fracchia K.M."/>
            <person name="Antoshechkin I."/>
            <person name="Mortazavi A."/>
            <person name="Wong G."/>
            <person name="Sternberg P.W."/>
        </authorList>
    </citation>
    <scope>NUCLEOTIDE SEQUENCE [LARGE SCALE GENOMIC DNA]</scope>
    <source>
        <strain evidence="1">MT8872</strain>
    </source>
</reference>
<evidence type="ECO:0000313" key="1">
    <source>
        <dbReference type="Proteomes" id="UP000492821"/>
    </source>
</evidence>
<evidence type="ECO:0000313" key="2">
    <source>
        <dbReference type="WBParaSite" id="Pan_g13366.t1"/>
    </source>
</evidence>
<reference evidence="2" key="2">
    <citation type="submission" date="2020-10" db="UniProtKB">
        <authorList>
            <consortium name="WormBaseParasite"/>
        </authorList>
    </citation>
    <scope>IDENTIFICATION</scope>
</reference>
<keyword evidence="1" id="KW-1185">Reference proteome</keyword>
<dbReference type="WBParaSite" id="Pan_g13366.t1">
    <property type="protein sequence ID" value="Pan_g13366.t1"/>
    <property type="gene ID" value="Pan_g13366"/>
</dbReference>
<protein>
    <submittedName>
        <fullName evidence="2">F-box domain-containing protein</fullName>
    </submittedName>
</protein>
<proteinExistence type="predicted"/>
<sequence length="389" mass="44701">MAAISVKPHLIGEIMVEILKHPSRRGSHDDRCDDCPFQTVSLVALSSRDALTAFQYVAKKHVHALLQRGKLGFYTTLSSNATHPIYNPSYYQLRNTCKYRPHQILYDRSIRSVKTLVGFNESDVWSDLKTLIPLLKHRAITTLQIEGICNNNAFLTQLFTSWPIEDLTCEPKFFTTMLTTSTFILSTLRSITFAECPTDATSLFQNAHRFPALAEIRFMSNNNMLTYILKSAIPGVTFPKVKRLFFQFQIWSFNEELFKNLISVLKIFPNCETQDLMIETSGTPCYQKLEDVAEVHESFLKRDYGTGETTFIVRDVDCQMVMGRIRNRELVFKCLCDNGFVKCIHPGYLAVAHKRRGNTKLSHYLDIEYRGPSNQRFDELTWKGPFQSA</sequence>
<name>A0A7E4UVK1_PANRE</name>
<dbReference type="AlphaFoldDB" id="A0A7E4UVK1"/>
<organism evidence="1 2">
    <name type="scientific">Panagrellus redivivus</name>
    <name type="common">Microworm</name>
    <dbReference type="NCBI Taxonomy" id="6233"/>
    <lineage>
        <taxon>Eukaryota</taxon>
        <taxon>Metazoa</taxon>
        <taxon>Ecdysozoa</taxon>
        <taxon>Nematoda</taxon>
        <taxon>Chromadorea</taxon>
        <taxon>Rhabditida</taxon>
        <taxon>Tylenchina</taxon>
        <taxon>Panagrolaimomorpha</taxon>
        <taxon>Panagrolaimoidea</taxon>
        <taxon>Panagrolaimidae</taxon>
        <taxon>Panagrellus</taxon>
    </lineage>
</organism>